<keyword evidence="2" id="KW-1185">Reference proteome</keyword>
<dbReference type="OrthoDB" id="1913746at2"/>
<dbReference type="Gene3D" id="2.60.40.1120">
    <property type="entry name" value="Carboxypeptidase-like, regulatory domain"/>
    <property type="match status" value="1"/>
</dbReference>
<dbReference type="AlphaFoldDB" id="A0A084JP39"/>
<organism evidence="1 2">
    <name type="scientific">Lacrimispora celerecrescens</name>
    <dbReference type="NCBI Taxonomy" id="29354"/>
    <lineage>
        <taxon>Bacteria</taxon>
        <taxon>Bacillati</taxon>
        <taxon>Bacillota</taxon>
        <taxon>Clostridia</taxon>
        <taxon>Lachnospirales</taxon>
        <taxon>Lachnospiraceae</taxon>
        <taxon>Lacrimispora</taxon>
    </lineage>
</organism>
<reference evidence="1 2" key="1">
    <citation type="submission" date="2014-07" db="EMBL/GenBank/DDBJ databases">
        <title>Draft genome of Clostridium celerecrescens 152B isolated from sediments associated with methane hydrate from Krishna Godavari basin.</title>
        <authorList>
            <person name="Honkalas V.S."/>
            <person name="Dabir A.P."/>
            <person name="Arora P."/>
            <person name="Dhakephalkar P.K."/>
        </authorList>
    </citation>
    <scope>NUCLEOTIDE SEQUENCE [LARGE SCALE GENOMIC DNA]</scope>
    <source>
        <strain evidence="1 2">152B</strain>
    </source>
</reference>
<dbReference type="RefSeq" id="WP_038279979.1">
    <property type="nucleotide sequence ID" value="NZ_JPME01000010.1"/>
</dbReference>
<accession>A0A084JP39</accession>
<dbReference type="InterPro" id="IPR008969">
    <property type="entry name" value="CarboxyPept-like_regulatory"/>
</dbReference>
<evidence type="ECO:0000313" key="2">
    <source>
        <dbReference type="Proteomes" id="UP000028525"/>
    </source>
</evidence>
<sequence>MQQKIYFTGCQIICSGIVTADITLSNNAFILITGTVYSPTGKPLPNAAVEILLLDDSHNPSEEKSLGVTFTLQDGTYGISLPRIGEKQYKLIAYSPV</sequence>
<name>A0A084JP39_9FIRM</name>
<proteinExistence type="predicted"/>
<dbReference type="EMBL" id="JPME01000010">
    <property type="protein sequence ID" value="KEZ90723.1"/>
    <property type="molecule type" value="Genomic_DNA"/>
</dbReference>
<dbReference type="STRING" id="29354.IO98_08290"/>
<protein>
    <recommendedName>
        <fullName evidence="3">Carboxypeptidase regulatory-like domain-containing protein</fullName>
    </recommendedName>
</protein>
<comment type="caution">
    <text evidence="1">The sequence shown here is derived from an EMBL/GenBank/DDBJ whole genome shotgun (WGS) entry which is preliminary data.</text>
</comment>
<dbReference type="SUPFAM" id="SSF49464">
    <property type="entry name" value="Carboxypeptidase regulatory domain-like"/>
    <property type="match status" value="1"/>
</dbReference>
<gene>
    <name evidence="1" type="ORF">IO98_08290</name>
</gene>
<dbReference type="Proteomes" id="UP000028525">
    <property type="component" value="Unassembled WGS sequence"/>
</dbReference>
<evidence type="ECO:0000313" key="1">
    <source>
        <dbReference type="EMBL" id="KEZ90723.1"/>
    </source>
</evidence>
<evidence type="ECO:0008006" key="3">
    <source>
        <dbReference type="Google" id="ProtNLM"/>
    </source>
</evidence>